<dbReference type="PANTHER" id="PTHR12436:SF17">
    <property type="entry name" value="SAC3 FAMILY PROTEIN B"/>
    <property type="match status" value="1"/>
</dbReference>
<reference evidence="3 4" key="1">
    <citation type="journal article" date="2013" name="Nat. Genet.">
        <title>The high-quality draft genome of peach (Prunus persica) identifies unique patterns of genetic diversity, domestication and genome evolution.</title>
        <authorList>
            <consortium name="International Peach Genome Initiative"/>
            <person name="Verde I."/>
            <person name="Abbott A.G."/>
            <person name="Scalabrin S."/>
            <person name="Jung S."/>
            <person name="Shu S."/>
            <person name="Marroni F."/>
            <person name="Zhebentyayeva T."/>
            <person name="Dettori M.T."/>
            <person name="Grimwood J."/>
            <person name="Cattonaro F."/>
            <person name="Zuccolo A."/>
            <person name="Rossini L."/>
            <person name="Jenkins J."/>
            <person name="Vendramin E."/>
            <person name="Meisel L.A."/>
            <person name="Decroocq V."/>
            <person name="Sosinski B."/>
            <person name="Prochnik S."/>
            <person name="Mitros T."/>
            <person name="Policriti A."/>
            <person name="Cipriani G."/>
            <person name="Dondini L."/>
            <person name="Ficklin S."/>
            <person name="Goodstein D.M."/>
            <person name="Xuan P."/>
            <person name="Del Fabbro C."/>
            <person name="Aramini V."/>
            <person name="Copetti D."/>
            <person name="Gonzalez S."/>
            <person name="Horner D.S."/>
            <person name="Falchi R."/>
            <person name="Lucas S."/>
            <person name="Mica E."/>
            <person name="Maldonado J."/>
            <person name="Lazzari B."/>
            <person name="Bielenberg D."/>
            <person name="Pirona R."/>
            <person name="Miculan M."/>
            <person name="Barakat A."/>
            <person name="Testolin R."/>
            <person name="Stella A."/>
            <person name="Tartarini S."/>
            <person name="Tonutti P."/>
            <person name="Arus P."/>
            <person name="Orellana A."/>
            <person name="Wells C."/>
            <person name="Main D."/>
            <person name="Vizzotto G."/>
            <person name="Silva H."/>
            <person name="Salamini F."/>
            <person name="Schmutz J."/>
            <person name="Morgante M."/>
            <person name="Rokhsar D.S."/>
        </authorList>
    </citation>
    <scope>NUCLEOTIDE SEQUENCE [LARGE SCALE GENOMIC DNA]</scope>
    <source>
        <strain evidence="4">cv. Nemared</strain>
    </source>
</reference>
<dbReference type="OrthoDB" id="21502at2759"/>
<dbReference type="GO" id="GO:0070390">
    <property type="term" value="C:transcription export complex 2"/>
    <property type="evidence" value="ECO:0000318"/>
    <property type="project" value="GO_Central"/>
</dbReference>
<feature type="region of interest" description="Disordered" evidence="1">
    <location>
        <begin position="1"/>
        <end position="89"/>
    </location>
</feature>
<dbReference type="FunFam" id="1.25.40.990:FF:000004">
    <property type="entry name" value="Putative peptidase C48 domain family protein"/>
    <property type="match status" value="1"/>
</dbReference>
<dbReference type="SMR" id="A0A251QYK6"/>
<gene>
    <name evidence="3" type="ORF">PRUPE_1G147400</name>
</gene>
<evidence type="ECO:0000256" key="1">
    <source>
        <dbReference type="SAM" id="MobiDB-lite"/>
    </source>
</evidence>
<name>A0A251QYK6_PRUPE</name>
<proteinExistence type="predicted"/>
<dbReference type="STRING" id="3760.A0A251QYK6"/>
<dbReference type="GO" id="GO:0005634">
    <property type="term" value="C:nucleus"/>
    <property type="evidence" value="ECO:0000318"/>
    <property type="project" value="GO_Central"/>
</dbReference>
<dbReference type="GO" id="GO:0005737">
    <property type="term" value="C:cytoplasm"/>
    <property type="evidence" value="ECO:0000318"/>
    <property type="project" value="GO_Central"/>
</dbReference>
<dbReference type="Gramene" id="ONI28550">
    <property type="protein sequence ID" value="ONI28550"/>
    <property type="gene ID" value="PRUPE_1G147400"/>
</dbReference>
<feature type="compositionally biased region" description="Polar residues" evidence="1">
    <location>
        <begin position="251"/>
        <end position="262"/>
    </location>
</feature>
<dbReference type="PANTHER" id="PTHR12436">
    <property type="entry name" value="80 KDA MCM3-ASSOCIATED PROTEIN"/>
    <property type="match status" value="1"/>
</dbReference>
<organism evidence="3 4">
    <name type="scientific">Prunus persica</name>
    <name type="common">Peach</name>
    <name type="synonym">Amygdalus persica</name>
    <dbReference type="NCBI Taxonomy" id="3760"/>
    <lineage>
        <taxon>Eukaryota</taxon>
        <taxon>Viridiplantae</taxon>
        <taxon>Streptophyta</taxon>
        <taxon>Embryophyta</taxon>
        <taxon>Tracheophyta</taxon>
        <taxon>Spermatophyta</taxon>
        <taxon>Magnoliopsida</taxon>
        <taxon>eudicotyledons</taxon>
        <taxon>Gunneridae</taxon>
        <taxon>Pentapetalae</taxon>
        <taxon>rosids</taxon>
        <taxon>fabids</taxon>
        <taxon>Rosales</taxon>
        <taxon>Rosaceae</taxon>
        <taxon>Amygdaloideae</taxon>
        <taxon>Amygdaleae</taxon>
        <taxon>Prunus</taxon>
    </lineage>
</organism>
<dbReference type="InterPro" id="IPR005062">
    <property type="entry name" value="SAC3/GANP/THP3_conserved"/>
</dbReference>
<feature type="compositionally biased region" description="Low complexity" evidence="1">
    <location>
        <begin position="19"/>
        <end position="29"/>
    </location>
</feature>
<evidence type="ECO:0000259" key="2">
    <source>
        <dbReference type="PROSITE" id="PS50250"/>
    </source>
</evidence>
<evidence type="ECO:0000313" key="3">
    <source>
        <dbReference type="EMBL" id="ONI28550.1"/>
    </source>
</evidence>
<evidence type="ECO:0000313" key="4">
    <source>
        <dbReference type="Proteomes" id="UP000006882"/>
    </source>
</evidence>
<dbReference type="Pfam" id="PF03399">
    <property type="entry name" value="SAC3_GANP"/>
    <property type="match status" value="1"/>
</dbReference>
<sequence>MYSGFGKASGPTEPPKAQPSFGNFSGRPPSSSPPTTPLFSASAPVRSPPRGPEALGKLHSPFLAFEDARPAPSHPYPSAGVHRSTESLPSWDDEQRSFLKNYDTQAQERPSAVTSFVVSRNSGTSVTAKIARFQDTKGARSLPFMSKDENIRNSTQGVPRSHLVTPRIRSPPLVSYEDLHPFVGVEGRAFASSGMENQPKLLEDHAELQAHQGTSLVSHFEGSYASGRNFPVKHDDVQVPKRTRPSISPVMLNNGSNASFSTRDSRVHQRSLESPSNTISEAAASNLTSIPVAKRTRSPPLLPEDQVFNRNSYATEDGTEREMQAKAKRLARFRVELTKTLPNNPDIVEQGVSANRHEQSNVDKNKLVAYNSTEMSMDGTDGNALSENEGVELSGVIIGLCPDMCPESERAERERKGDLDQYERLDGDRNQTSMSLAVKKYNRTAERDANLIRPMPILQKTIDYLLNLLDQPYNDRFLSIYNFLWDRMRAIRMDLRMQHIFDQEAITMLEQMIRLHIIAMHELCEYSRGEGFAEGFDAHLNIEQMNKTSVELFQLYDDHRKKGINIPTEKEFRGYYALLKLDKHPGYMVEPAELSLDLAKMTPEIRQTSEVLFARDVARACRTGNFIAFFRLARKASYLQACLMHAHFSKLRSQALASVHAGLQNNQGIPISDIAKWLALEEEEIESLSEYHGFVIKSFREPYMVKEGPFLNSDEDYPTKCSKLVDMKKSRSIIKDLLTSTQLISLSTEATNEIQLIKKNKPEPKTVSYAERKSPVHDVPAVEVIKSFHEVDEEMPNFEAVSSPKDVRQKQQMIQTPIFSSPEVYRQKQQTIQTPILGQYTKHPQQVAAVPPSPWAFSSFKPQPDKVGTMEKQNYDALFRNSPEKNMHSGMEGMPLHIESKTALQDGSPVDTYSYGVEHPIRKIPVINKVEDEEPPDLDQEDENIDDMATDQHEEIAEAKIKLILRLWKRRSLKLRELREQKQLAANAALNSLSLGPPVQLKTDQLSTSGEFDIDLILRERYKKQGKSWSRLNVSDVIADILGRRNPDARCLCWKTVVCSQMNYLEGELGQRSHVLGAAPWLLSKLMPLENDVDDDDDLVISSPGVSIWKKWIPGQSGSDMTCYLSVVKDANFDNLVETVSGASAILFLTSESIPWKLQKVQLHNLLTSIPYGSCLPLLILSGSYNDIADPSSTVVDNLGLHDLDKSRISSFIVVPLVENQQTERVDGFFSDRRLREGLRWLASESPLQPILHHVKTRELILSHLNSSLDSLDKMKDYEVGPDKCILAFNEALGRSQKEIAAAVQENPCSWPSPEIALLEEFSDEYRVVKWYLPSIGWSSVQKVEPLISALGDSRLPDFPDNISWLPRCCNAGEEIENLRIELENGLIEYLTHSSTMMGLALAMKEAHVMLQRSCRLERDDSCCYIVPNWVMIFRRIFNWRLMGLASGTFSSAYILDCSHLNKAFGNPSKMGLEDSGPSPYYLDQPSLDEVIAVSYSPLLSRRDQALLEADRTLPETSPNGEIHGTPNTNDLMEMEDERRLMHDDQARVDDASRVNGTLENAGREIVMAGEVTKGAEKLSRLLEQCNILQNVIDEKLSIYF</sequence>
<protein>
    <recommendedName>
        <fullName evidence="2">PCI domain-containing protein</fullName>
    </recommendedName>
</protein>
<accession>A0A251QYK6</accession>
<keyword evidence="4" id="KW-1185">Reference proteome</keyword>
<dbReference type="InterPro" id="IPR045107">
    <property type="entry name" value="SAC3/GANP/THP3"/>
</dbReference>
<dbReference type="GO" id="GO:0006406">
    <property type="term" value="P:mRNA export from nucleus"/>
    <property type="evidence" value="ECO:0000318"/>
    <property type="project" value="GO_Central"/>
</dbReference>
<dbReference type="Proteomes" id="UP000006882">
    <property type="component" value="Chromosome G1"/>
</dbReference>
<dbReference type="EMBL" id="CM007651">
    <property type="protein sequence ID" value="ONI28550.1"/>
    <property type="molecule type" value="Genomic_DNA"/>
</dbReference>
<dbReference type="Gene3D" id="1.25.40.990">
    <property type="match status" value="1"/>
</dbReference>
<dbReference type="eggNOG" id="KOG1860">
    <property type="taxonomic scope" value="Eukaryota"/>
</dbReference>
<dbReference type="InterPro" id="IPR000717">
    <property type="entry name" value="PCI_dom"/>
</dbReference>
<feature type="region of interest" description="Disordered" evidence="1">
    <location>
        <begin position="229"/>
        <end position="277"/>
    </location>
</feature>
<dbReference type="PROSITE" id="PS50250">
    <property type="entry name" value="PCI"/>
    <property type="match status" value="1"/>
</dbReference>
<feature type="domain" description="PCI" evidence="2">
    <location>
        <begin position="541"/>
        <end position="718"/>
    </location>
</feature>